<keyword evidence="1" id="KW-0805">Transcription regulation</keyword>
<comment type="caution">
    <text evidence="5">The sequence shown here is derived from an EMBL/GenBank/DDBJ whole genome shotgun (WGS) entry which is preliminary data.</text>
</comment>
<accession>A0A4R0GX83</accession>
<dbReference type="Gene3D" id="1.10.10.10">
    <property type="entry name" value="Winged helix-like DNA-binding domain superfamily/Winged helix DNA-binding domain"/>
    <property type="match status" value="1"/>
</dbReference>
<gene>
    <name evidence="5" type="ORF">E0H26_01015</name>
</gene>
<keyword evidence="6" id="KW-1185">Reference proteome</keyword>
<evidence type="ECO:0000313" key="6">
    <source>
        <dbReference type="Proteomes" id="UP000292274"/>
    </source>
</evidence>
<reference evidence="5 6" key="1">
    <citation type="submission" date="2019-02" db="EMBL/GenBank/DDBJ databases">
        <title>Jishengella sp. nov., isolated from a root of Zingiber montanum.</title>
        <authorList>
            <person name="Kuncharoen N."/>
            <person name="Kudo T."/>
            <person name="Masahiro Y."/>
            <person name="Ohkuma M."/>
            <person name="Tanasupawat S."/>
        </authorList>
    </citation>
    <scope>NUCLEOTIDE SEQUENCE [LARGE SCALE GENOMIC DNA]</scope>
    <source>
        <strain evidence="5 6">PLAI 1-1</strain>
    </source>
</reference>
<dbReference type="SUPFAM" id="SSF46785">
    <property type="entry name" value="Winged helix' DNA-binding domain"/>
    <property type="match status" value="1"/>
</dbReference>
<keyword evidence="2" id="KW-0238">DNA-binding</keyword>
<name>A0A4R0GX83_9ACTN</name>
<dbReference type="InterPro" id="IPR011991">
    <property type="entry name" value="ArsR-like_HTH"/>
</dbReference>
<protein>
    <submittedName>
        <fullName evidence="5">Transcriptional regulator</fullName>
    </submittedName>
</protein>
<dbReference type="Pfam" id="PF01638">
    <property type="entry name" value="HxlR"/>
    <property type="match status" value="1"/>
</dbReference>
<dbReference type="AlphaFoldDB" id="A0A4R0GX83"/>
<dbReference type="EMBL" id="SJJR01000001">
    <property type="protein sequence ID" value="TCC00670.1"/>
    <property type="molecule type" value="Genomic_DNA"/>
</dbReference>
<dbReference type="CDD" id="cd00090">
    <property type="entry name" value="HTH_ARSR"/>
    <property type="match status" value="1"/>
</dbReference>
<sequence>MARALTVIGERWALLVVRELLLGPKRYADLTRGLPGISQNVLAQRLRDLEAAGLLVRRSLGPPVSARVYQLTDRGHQLDEVLLALGRWGSRQPEPAVGGLSADALMLALRTMYDPHRAAGLRTRVGLTVGVDRFVAEVAPAGLTVSRDTDGPCPTVIDVDVDTLPEVVFGGRAPADAEAAGALRITGDRMAAHRFLGSFTRPAGGDTDATSGRVAFGA</sequence>
<dbReference type="InterPro" id="IPR036527">
    <property type="entry name" value="SCP2_sterol-bd_dom_sf"/>
</dbReference>
<organism evidence="5 6">
    <name type="scientific">Micromonospora zingiberis</name>
    <dbReference type="NCBI Taxonomy" id="2053011"/>
    <lineage>
        <taxon>Bacteria</taxon>
        <taxon>Bacillati</taxon>
        <taxon>Actinomycetota</taxon>
        <taxon>Actinomycetes</taxon>
        <taxon>Micromonosporales</taxon>
        <taxon>Micromonosporaceae</taxon>
        <taxon>Micromonospora</taxon>
    </lineage>
</organism>
<dbReference type="Proteomes" id="UP000292274">
    <property type="component" value="Unassembled WGS sequence"/>
</dbReference>
<dbReference type="InterPro" id="IPR036390">
    <property type="entry name" value="WH_DNA-bd_sf"/>
</dbReference>
<evidence type="ECO:0000259" key="4">
    <source>
        <dbReference type="PROSITE" id="PS51118"/>
    </source>
</evidence>
<dbReference type="OrthoDB" id="9792527at2"/>
<dbReference type="PROSITE" id="PS51118">
    <property type="entry name" value="HTH_HXLR"/>
    <property type="match status" value="1"/>
</dbReference>
<evidence type="ECO:0000256" key="1">
    <source>
        <dbReference type="ARBA" id="ARBA00023015"/>
    </source>
</evidence>
<evidence type="ECO:0000256" key="2">
    <source>
        <dbReference type="ARBA" id="ARBA00023125"/>
    </source>
</evidence>
<dbReference type="Gene3D" id="3.30.1050.10">
    <property type="entry name" value="SCP2 sterol-binding domain"/>
    <property type="match status" value="1"/>
</dbReference>
<feature type="domain" description="HTH hxlR-type" evidence="4">
    <location>
        <begin position="1"/>
        <end position="97"/>
    </location>
</feature>
<dbReference type="InterPro" id="IPR036388">
    <property type="entry name" value="WH-like_DNA-bd_sf"/>
</dbReference>
<dbReference type="SUPFAM" id="SSF55718">
    <property type="entry name" value="SCP-like"/>
    <property type="match status" value="1"/>
</dbReference>
<proteinExistence type="predicted"/>
<dbReference type="PANTHER" id="PTHR33204:SF18">
    <property type="entry name" value="TRANSCRIPTIONAL REGULATORY PROTEIN"/>
    <property type="match status" value="1"/>
</dbReference>
<evidence type="ECO:0000313" key="5">
    <source>
        <dbReference type="EMBL" id="TCC00670.1"/>
    </source>
</evidence>
<dbReference type="InterPro" id="IPR002577">
    <property type="entry name" value="HTH_HxlR"/>
</dbReference>
<evidence type="ECO:0000256" key="3">
    <source>
        <dbReference type="ARBA" id="ARBA00023163"/>
    </source>
</evidence>
<dbReference type="GO" id="GO:0003677">
    <property type="term" value="F:DNA binding"/>
    <property type="evidence" value="ECO:0007669"/>
    <property type="project" value="UniProtKB-KW"/>
</dbReference>
<dbReference type="PANTHER" id="PTHR33204">
    <property type="entry name" value="TRANSCRIPTIONAL REGULATOR, MARR FAMILY"/>
    <property type="match status" value="1"/>
</dbReference>
<keyword evidence="3" id="KW-0804">Transcription</keyword>